<evidence type="ECO:0000256" key="1">
    <source>
        <dbReference type="SAM" id="MobiDB-lite"/>
    </source>
</evidence>
<evidence type="ECO:0000313" key="3">
    <source>
        <dbReference type="Proteomes" id="UP000297245"/>
    </source>
</evidence>
<accession>A0A4S8KNB0</accession>
<keyword evidence="3" id="KW-1185">Reference proteome</keyword>
<feature type="compositionally biased region" description="Low complexity" evidence="1">
    <location>
        <begin position="119"/>
        <end position="131"/>
    </location>
</feature>
<sequence>MNQANVNLKRELKEDHTLGLFSSSVPKRARREAATQAQERLSTNLGPGGYLDNKTSDTQFFEFSQSSGLPGADYDEESQPHYGPEDDDLYFYQSQLPSDNNWPQDDLDSNKLSLHNDATSSTRSTQSGGSSPAQDNAPVLTSTLVKHECLETADTSSAEATNRNDPLGTEEPSLSSLPTGTCSWGPDTQNQHKLNKALAAKYEGQNLIYRLLEKRKDCEDIRKCWALLRNDEDNDDHP</sequence>
<feature type="compositionally biased region" description="Polar residues" evidence="1">
    <location>
        <begin position="92"/>
        <end position="103"/>
    </location>
</feature>
<feature type="region of interest" description="Disordered" evidence="1">
    <location>
        <begin position="19"/>
        <end position="137"/>
    </location>
</feature>
<feature type="compositionally biased region" description="Polar residues" evidence="1">
    <location>
        <begin position="153"/>
        <end position="164"/>
    </location>
</feature>
<gene>
    <name evidence="2" type="ORF">K435DRAFT_812757</name>
</gene>
<dbReference type="EMBL" id="ML180559">
    <property type="protein sequence ID" value="THU77102.1"/>
    <property type="molecule type" value="Genomic_DNA"/>
</dbReference>
<dbReference type="Proteomes" id="UP000297245">
    <property type="component" value="Unassembled WGS sequence"/>
</dbReference>
<reference evidence="2 3" key="1">
    <citation type="journal article" date="2019" name="Nat. Ecol. Evol.">
        <title>Megaphylogeny resolves global patterns of mushroom evolution.</title>
        <authorList>
            <person name="Varga T."/>
            <person name="Krizsan K."/>
            <person name="Foldi C."/>
            <person name="Dima B."/>
            <person name="Sanchez-Garcia M."/>
            <person name="Sanchez-Ramirez S."/>
            <person name="Szollosi G.J."/>
            <person name="Szarkandi J.G."/>
            <person name="Papp V."/>
            <person name="Albert L."/>
            <person name="Andreopoulos W."/>
            <person name="Angelini C."/>
            <person name="Antonin V."/>
            <person name="Barry K.W."/>
            <person name="Bougher N.L."/>
            <person name="Buchanan P."/>
            <person name="Buyck B."/>
            <person name="Bense V."/>
            <person name="Catcheside P."/>
            <person name="Chovatia M."/>
            <person name="Cooper J."/>
            <person name="Damon W."/>
            <person name="Desjardin D."/>
            <person name="Finy P."/>
            <person name="Geml J."/>
            <person name="Haridas S."/>
            <person name="Hughes K."/>
            <person name="Justo A."/>
            <person name="Karasinski D."/>
            <person name="Kautmanova I."/>
            <person name="Kiss B."/>
            <person name="Kocsube S."/>
            <person name="Kotiranta H."/>
            <person name="LaButti K.M."/>
            <person name="Lechner B.E."/>
            <person name="Liimatainen K."/>
            <person name="Lipzen A."/>
            <person name="Lukacs Z."/>
            <person name="Mihaltcheva S."/>
            <person name="Morgado L.N."/>
            <person name="Niskanen T."/>
            <person name="Noordeloos M.E."/>
            <person name="Ohm R.A."/>
            <person name="Ortiz-Santana B."/>
            <person name="Ovrebo C."/>
            <person name="Racz N."/>
            <person name="Riley R."/>
            <person name="Savchenko A."/>
            <person name="Shiryaev A."/>
            <person name="Soop K."/>
            <person name="Spirin V."/>
            <person name="Szebenyi C."/>
            <person name="Tomsovsky M."/>
            <person name="Tulloss R.E."/>
            <person name="Uehling J."/>
            <person name="Grigoriev I.V."/>
            <person name="Vagvolgyi C."/>
            <person name="Papp T."/>
            <person name="Martin F.M."/>
            <person name="Miettinen O."/>
            <person name="Hibbett D.S."/>
            <person name="Nagy L.G."/>
        </authorList>
    </citation>
    <scope>NUCLEOTIDE SEQUENCE [LARGE SCALE GENOMIC DNA]</scope>
    <source>
        <strain evidence="2 3">CBS 962.96</strain>
    </source>
</reference>
<feature type="region of interest" description="Disordered" evidence="1">
    <location>
        <begin position="152"/>
        <end position="179"/>
    </location>
</feature>
<name>A0A4S8KNB0_DENBC</name>
<evidence type="ECO:0000313" key="2">
    <source>
        <dbReference type="EMBL" id="THU77102.1"/>
    </source>
</evidence>
<feature type="compositionally biased region" description="Polar residues" evidence="1">
    <location>
        <begin position="56"/>
        <end position="68"/>
    </location>
</feature>
<proteinExistence type="predicted"/>
<organism evidence="2 3">
    <name type="scientific">Dendrothele bispora (strain CBS 962.96)</name>
    <dbReference type="NCBI Taxonomy" id="1314807"/>
    <lineage>
        <taxon>Eukaryota</taxon>
        <taxon>Fungi</taxon>
        <taxon>Dikarya</taxon>
        <taxon>Basidiomycota</taxon>
        <taxon>Agaricomycotina</taxon>
        <taxon>Agaricomycetes</taxon>
        <taxon>Agaricomycetidae</taxon>
        <taxon>Agaricales</taxon>
        <taxon>Agaricales incertae sedis</taxon>
        <taxon>Dendrothele</taxon>
    </lineage>
</organism>
<protein>
    <submittedName>
        <fullName evidence="2">Uncharacterized protein</fullName>
    </submittedName>
</protein>
<dbReference type="AlphaFoldDB" id="A0A4S8KNB0"/>